<organism evidence="5 6">
    <name type="scientific">Rhizoctonia solani</name>
    <dbReference type="NCBI Taxonomy" id="456999"/>
    <lineage>
        <taxon>Eukaryota</taxon>
        <taxon>Fungi</taxon>
        <taxon>Dikarya</taxon>
        <taxon>Basidiomycota</taxon>
        <taxon>Agaricomycotina</taxon>
        <taxon>Agaricomycetes</taxon>
        <taxon>Cantharellales</taxon>
        <taxon>Ceratobasidiaceae</taxon>
        <taxon>Rhizoctonia</taxon>
    </lineage>
</organism>
<dbReference type="InterPro" id="IPR051601">
    <property type="entry name" value="Serine_prot/Carboxylest_S33"/>
</dbReference>
<evidence type="ECO:0000313" key="6">
    <source>
        <dbReference type="Proteomes" id="UP000663888"/>
    </source>
</evidence>
<feature type="domain" description="Peptidase S33 tripeptidyl aminopeptidase-like C-terminal" evidence="4">
    <location>
        <begin position="352"/>
        <end position="451"/>
    </location>
</feature>
<comment type="caution">
    <text evidence="5">The sequence shown here is derived from an EMBL/GenBank/DDBJ whole genome shotgun (WGS) entry which is preliminary data.</text>
</comment>
<dbReference type="AlphaFoldDB" id="A0A8H3CIJ0"/>
<dbReference type="EMBL" id="CAJMWX010001376">
    <property type="protein sequence ID" value="CAE6485194.1"/>
    <property type="molecule type" value="Genomic_DNA"/>
</dbReference>
<evidence type="ECO:0000256" key="2">
    <source>
        <dbReference type="ARBA" id="ARBA00022801"/>
    </source>
</evidence>
<dbReference type="InterPro" id="IPR000073">
    <property type="entry name" value="AB_hydrolase_1"/>
</dbReference>
<dbReference type="Gene3D" id="3.40.50.1820">
    <property type="entry name" value="alpha/beta hydrolase"/>
    <property type="match status" value="1"/>
</dbReference>
<dbReference type="PANTHER" id="PTHR43248:SF25">
    <property type="entry name" value="AB HYDROLASE-1 DOMAIN-CONTAINING PROTEIN-RELATED"/>
    <property type="match status" value="1"/>
</dbReference>
<keyword evidence="2" id="KW-0378">Hydrolase</keyword>
<dbReference type="Pfam" id="PF08386">
    <property type="entry name" value="Abhydrolase_4"/>
    <property type="match status" value="1"/>
</dbReference>
<evidence type="ECO:0000259" key="3">
    <source>
        <dbReference type="Pfam" id="PF00561"/>
    </source>
</evidence>
<dbReference type="SUPFAM" id="SSF53474">
    <property type="entry name" value="alpha/beta-Hydrolases"/>
    <property type="match status" value="1"/>
</dbReference>
<dbReference type="PANTHER" id="PTHR43248">
    <property type="entry name" value="2-SUCCINYL-6-HYDROXY-2,4-CYCLOHEXADIENE-1-CARBOXYLATE SYNTHASE"/>
    <property type="match status" value="1"/>
</dbReference>
<proteinExistence type="inferred from homology"/>
<feature type="domain" description="AB hydrolase-1" evidence="3">
    <location>
        <begin position="23"/>
        <end position="164"/>
    </location>
</feature>
<accession>A0A8H3CIJ0</accession>
<protein>
    <submittedName>
        <fullName evidence="5">Uncharacterized protein</fullName>
    </submittedName>
</protein>
<dbReference type="Proteomes" id="UP000663888">
    <property type="component" value="Unassembled WGS sequence"/>
</dbReference>
<comment type="similarity">
    <text evidence="1">Belongs to the peptidase S33 family.</text>
</comment>
<gene>
    <name evidence="5" type="ORF">RDB_LOCUS130938</name>
</gene>
<dbReference type="Pfam" id="PF00561">
    <property type="entry name" value="Abhydrolase_1"/>
    <property type="match status" value="1"/>
</dbReference>
<evidence type="ECO:0000259" key="4">
    <source>
        <dbReference type="Pfam" id="PF08386"/>
    </source>
</evidence>
<dbReference type="InterPro" id="IPR029058">
    <property type="entry name" value="AB_hydrolase_fold"/>
</dbReference>
<dbReference type="GO" id="GO:0016787">
    <property type="term" value="F:hydrolase activity"/>
    <property type="evidence" value="ECO:0007669"/>
    <property type="project" value="UniProtKB-KW"/>
</dbReference>
<evidence type="ECO:0000256" key="1">
    <source>
        <dbReference type="ARBA" id="ARBA00010088"/>
    </source>
</evidence>
<sequence length="475" mass="52511">MSGVETIQGSIGELMMKSSGGYYDVVSWDPRGVGKSTPRSTCFRTTEEDIAFWNGSLLLNGPETRGSFTSQTDLDQFYGQIGEVDDLLTRFGKKCIAYNPSAFQYVGTAATVRDMVAMHDIIEGPNKPINFWGISYGTVIGMYFVNMFPDRVGRIVLDGVVNPKYWADRPAYEYTGVALQSIDKTFNGFASACAKAGPSRCAIADQNSTEASVRQWTRNLINVAYDYRRANGPSAVLSSVSIRSIIFQGLYTPQNWPDLAQNLKKAAVSLSNHASFNATKYKRWLSTPANIVGNQHNPRNQPPAITTDENHMYASEAITCGDSQDARRVTTKEVFDHIIKITREVSHMFGPIAVLSSATYCHHWPVRAVERYTGPWNKKLSNPILVLSNKVDPVTPYLSAKHVADAFGSSAVLVEQDAFGHSSPAMHSNCTSSVLERYFLHNQLPQKGLLCETDQELFPKTGIPESIVSDMQRAN</sequence>
<name>A0A8H3CIJ0_9AGAM</name>
<dbReference type="InterPro" id="IPR013595">
    <property type="entry name" value="Pept_S33_TAP-like_C"/>
</dbReference>
<evidence type="ECO:0000313" key="5">
    <source>
        <dbReference type="EMBL" id="CAE6485194.1"/>
    </source>
</evidence>
<reference evidence="5" key="1">
    <citation type="submission" date="2021-01" db="EMBL/GenBank/DDBJ databases">
        <authorList>
            <person name="Kaushik A."/>
        </authorList>
    </citation>
    <scope>NUCLEOTIDE SEQUENCE</scope>
    <source>
        <strain evidence="5">AG4-R118</strain>
    </source>
</reference>